<reference evidence="2 3" key="1">
    <citation type="journal article" date="2016" name="Nat. Commun.">
        <title>Thousands of microbial genomes shed light on interconnected biogeochemical processes in an aquifer system.</title>
        <authorList>
            <person name="Anantharaman K."/>
            <person name="Brown C.T."/>
            <person name="Hug L.A."/>
            <person name="Sharon I."/>
            <person name="Castelle C.J."/>
            <person name="Probst A.J."/>
            <person name="Thomas B.C."/>
            <person name="Singh A."/>
            <person name="Wilkins M.J."/>
            <person name="Karaoz U."/>
            <person name="Brodie E.L."/>
            <person name="Williams K.H."/>
            <person name="Hubbard S.S."/>
            <person name="Banfield J.F."/>
        </authorList>
    </citation>
    <scope>NUCLEOTIDE SEQUENCE [LARGE SCALE GENOMIC DNA]</scope>
</reference>
<gene>
    <name evidence="2" type="ORF">A2928_04745</name>
</gene>
<keyword evidence="1" id="KW-0175">Coiled coil</keyword>
<organism evidence="2 3">
    <name type="scientific">Candidatus Taylorbacteria bacterium RIFCSPLOWO2_01_FULL_45_15b</name>
    <dbReference type="NCBI Taxonomy" id="1802319"/>
    <lineage>
        <taxon>Bacteria</taxon>
        <taxon>Candidatus Tayloriibacteriota</taxon>
    </lineage>
</organism>
<proteinExistence type="predicted"/>
<evidence type="ECO:0000313" key="2">
    <source>
        <dbReference type="EMBL" id="OHA34198.1"/>
    </source>
</evidence>
<comment type="caution">
    <text evidence="2">The sequence shown here is derived from an EMBL/GenBank/DDBJ whole genome shotgun (WGS) entry which is preliminary data.</text>
</comment>
<dbReference type="Proteomes" id="UP000176221">
    <property type="component" value="Unassembled WGS sequence"/>
</dbReference>
<accession>A0A1G2NDM0</accession>
<evidence type="ECO:0000313" key="3">
    <source>
        <dbReference type="Proteomes" id="UP000176221"/>
    </source>
</evidence>
<sequence>MNDIFDKEAKRYLKRKEELRQKAIKKRKTDEQRLAATLKRIPKLISNLLETSEGFAKYLSRAETFDEHERILSFPLPRGEAAPVKIKGTILAEFRYHERQKSFVLGREVDVEISEKIVLIEEDRQRRVGVFEYAYDGGGYEWKERQFGSETSRLARLLANPKTILHTLFEYRKP</sequence>
<name>A0A1G2NDM0_9BACT</name>
<protein>
    <submittedName>
        <fullName evidence="2">Uncharacterized protein</fullName>
    </submittedName>
</protein>
<dbReference type="EMBL" id="MHRX01000014">
    <property type="protein sequence ID" value="OHA34198.1"/>
    <property type="molecule type" value="Genomic_DNA"/>
</dbReference>
<evidence type="ECO:0000256" key="1">
    <source>
        <dbReference type="SAM" id="Coils"/>
    </source>
</evidence>
<dbReference type="AlphaFoldDB" id="A0A1G2NDM0"/>
<feature type="coiled-coil region" evidence="1">
    <location>
        <begin position="2"/>
        <end position="33"/>
    </location>
</feature>